<dbReference type="Proteomes" id="UP000518752">
    <property type="component" value="Unassembled WGS sequence"/>
</dbReference>
<organism evidence="4 5">
    <name type="scientific">Collybiopsis confluens</name>
    <dbReference type="NCBI Taxonomy" id="2823264"/>
    <lineage>
        <taxon>Eukaryota</taxon>
        <taxon>Fungi</taxon>
        <taxon>Dikarya</taxon>
        <taxon>Basidiomycota</taxon>
        <taxon>Agaricomycotina</taxon>
        <taxon>Agaricomycetes</taxon>
        <taxon>Agaricomycetidae</taxon>
        <taxon>Agaricales</taxon>
        <taxon>Marasmiineae</taxon>
        <taxon>Omphalotaceae</taxon>
        <taxon>Collybiopsis</taxon>
    </lineage>
</organism>
<keyword evidence="2" id="KW-0472">Membrane</keyword>
<dbReference type="Pfam" id="PF20163">
    <property type="entry name" value="DUF6536"/>
    <property type="match status" value="1"/>
</dbReference>
<name>A0A8H5H7Y3_9AGAR</name>
<reference evidence="4 5" key="1">
    <citation type="journal article" date="2020" name="ISME J.">
        <title>Uncovering the hidden diversity of litter-decomposition mechanisms in mushroom-forming fungi.</title>
        <authorList>
            <person name="Floudas D."/>
            <person name="Bentzer J."/>
            <person name="Ahren D."/>
            <person name="Johansson T."/>
            <person name="Persson P."/>
            <person name="Tunlid A."/>
        </authorList>
    </citation>
    <scope>NUCLEOTIDE SEQUENCE [LARGE SCALE GENOMIC DNA]</scope>
    <source>
        <strain evidence="4 5">CBS 406.79</strain>
    </source>
</reference>
<evidence type="ECO:0000259" key="3">
    <source>
        <dbReference type="Pfam" id="PF20163"/>
    </source>
</evidence>
<feature type="compositionally biased region" description="Basic and acidic residues" evidence="1">
    <location>
        <begin position="96"/>
        <end position="110"/>
    </location>
</feature>
<dbReference type="PANTHER" id="PTHR35395">
    <property type="entry name" value="DUF6536 DOMAIN-CONTAINING PROTEIN"/>
    <property type="match status" value="1"/>
</dbReference>
<keyword evidence="2" id="KW-1133">Transmembrane helix</keyword>
<evidence type="ECO:0000256" key="2">
    <source>
        <dbReference type="SAM" id="Phobius"/>
    </source>
</evidence>
<protein>
    <recommendedName>
        <fullName evidence="3">DUF6536 domain-containing protein</fullName>
    </recommendedName>
</protein>
<feature type="transmembrane region" description="Helical" evidence="2">
    <location>
        <begin position="549"/>
        <end position="571"/>
    </location>
</feature>
<proteinExistence type="predicted"/>
<feature type="transmembrane region" description="Helical" evidence="2">
    <location>
        <begin position="160"/>
        <end position="183"/>
    </location>
</feature>
<feature type="region of interest" description="Disordered" evidence="1">
    <location>
        <begin position="70"/>
        <end position="126"/>
    </location>
</feature>
<feature type="transmembrane region" description="Helical" evidence="2">
    <location>
        <begin position="268"/>
        <end position="285"/>
    </location>
</feature>
<dbReference type="AlphaFoldDB" id="A0A8H5H7Y3"/>
<comment type="caution">
    <text evidence="4">The sequence shown here is derived from an EMBL/GenBank/DDBJ whole genome shotgun (WGS) entry which is preliminary data.</text>
</comment>
<evidence type="ECO:0000313" key="5">
    <source>
        <dbReference type="Proteomes" id="UP000518752"/>
    </source>
</evidence>
<feature type="transmembrane region" description="Helical" evidence="2">
    <location>
        <begin position="203"/>
        <end position="222"/>
    </location>
</feature>
<dbReference type="PANTHER" id="PTHR35395:SF1">
    <property type="entry name" value="DUF6536 DOMAIN-CONTAINING PROTEIN"/>
    <property type="match status" value="1"/>
</dbReference>
<accession>A0A8H5H7Y3</accession>
<keyword evidence="2" id="KW-0812">Transmembrane</keyword>
<keyword evidence="5" id="KW-1185">Reference proteome</keyword>
<dbReference type="InterPro" id="IPR046623">
    <property type="entry name" value="DUF6536"/>
</dbReference>
<dbReference type="EMBL" id="JAACJN010000077">
    <property type="protein sequence ID" value="KAF5378387.1"/>
    <property type="molecule type" value="Genomic_DNA"/>
</dbReference>
<evidence type="ECO:0000256" key="1">
    <source>
        <dbReference type="SAM" id="MobiDB-lite"/>
    </source>
</evidence>
<sequence>MDNQSIFLFSPSFPGHITSSLLQLNAINLCKPSYAPIFTSAEGLEVSPLSEQDWENFVLQRVSMSMSSSAESRFQQSHQQSPYSSLLPSYGGGTEGEVRSSNEQNWRDSSDSQMNPLHPEEFPPTKSRSTRFWPRLCSVQERVRRKIVDITSRLPTGWRFGAWISIFQACAVLLINIIILVLSAMRAGWSAIGIVFEGDCDTVARYSVGIHLVINTLSTLLLSASNYMMQTLCAPTRTEVDTAHERGIWLDIGLQSIRNLKYMSHRKRRLWITLSFSSIPLHLFYNSSFFSTLSSLGYTVSPAMGPELGSLLPNAEGKYNWRCGFLGCPGIRVQEAELSQWDVLSASKCIQAYATDYISDRSSVILVVGDYVSNGTLIAAGDASLGGSFTSDPYHWICSGMDNPPLNFCSSGWRSIEPLNWKYKPSNASDSSSTRQGVVRIRYCLSQPAVPKCQLNFNLPLLALVIVFNAIKIVCMAFTVINVRDNALVTIGDAIASFTRDPDVHTHDMCLVSSSHFNGQKTGKKFAPLSLEYRPQRLRWLHAVSMRHLISTVSLFAGAIALILGLFIYAVSALKTYWKITGFSPLWQFGLGKPHSENTITGWAIGRMSGYGALLASVLISNTPQIILSMIYLIFNSLCTKMFLVREWSLYANARKPLRVSSPRGHQRSTYFLQIPYRFGLPLITFSALLHWLTSQSIFLVQSTYQNDVDDPTPTTTTTTSGCGYSPVGMILTVIVGTALLLGVLSMGLFTHLNGEMPLAGSCSAAISASCHPPADSSDPLRPMKWGAVLGAEDSTGHVCFASGAVFQPIPGCYYS</sequence>
<feature type="domain" description="DUF6536" evidence="3">
    <location>
        <begin position="158"/>
        <end position="300"/>
    </location>
</feature>
<evidence type="ECO:0000313" key="4">
    <source>
        <dbReference type="EMBL" id="KAF5378387.1"/>
    </source>
</evidence>
<feature type="transmembrane region" description="Helical" evidence="2">
    <location>
        <begin position="611"/>
        <end position="635"/>
    </location>
</feature>
<feature type="transmembrane region" description="Helical" evidence="2">
    <location>
        <begin position="675"/>
        <end position="693"/>
    </location>
</feature>
<feature type="compositionally biased region" description="Polar residues" evidence="1">
    <location>
        <begin position="70"/>
        <end position="87"/>
    </location>
</feature>
<feature type="transmembrane region" description="Helical" evidence="2">
    <location>
        <begin position="728"/>
        <end position="750"/>
    </location>
</feature>
<gene>
    <name evidence="4" type="ORF">D9757_010862</name>
</gene>
<feature type="transmembrane region" description="Helical" evidence="2">
    <location>
        <begin position="461"/>
        <end position="481"/>
    </location>
</feature>
<dbReference type="OrthoDB" id="5429634at2759"/>